<protein>
    <submittedName>
        <fullName evidence="1">Uncharacterized protein</fullName>
    </submittedName>
</protein>
<reference evidence="1 2" key="1">
    <citation type="submission" date="2019-01" db="EMBL/GenBank/DDBJ databases">
        <title>Sphingomonas mucosissima sp. nov. and Sphingomonas desiccabilis sp. nov., from biological soil crusts in the Colorado Plateau, USA.</title>
        <authorList>
            <person name="Zhu D."/>
        </authorList>
    </citation>
    <scope>NUCLEOTIDE SEQUENCE [LARGE SCALE GENOMIC DNA]</scope>
    <source>
        <strain evidence="1 2">CP1D</strain>
    </source>
</reference>
<keyword evidence="2" id="KW-1185">Reference proteome</keyword>
<dbReference type="RefSeq" id="WP_129340922.1">
    <property type="nucleotide sequence ID" value="NZ_JACIDD010000001.1"/>
</dbReference>
<accession>A0A4Q2J031</accession>
<comment type="caution">
    <text evidence="1">The sequence shown here is derived from an EMBL/GenBank/DDBJ whole genome shotgun (WGS) entry which is preliminary data.</text>
</comment>
<dbReference type="Proteomes" id="UP000292347">
    <property type="component" value="Unassembled WGS sequence"/>
</dbReference>
<dbReference type="AlphaFoldDB" id="A0A4Q2J031"/>
<dbReference type="EMBL" id="SDPT01000001">
    <property type="protein sequence ID" value="RXZ35148.1"/>
    <property type="molecule type" value="Genomic_DNA"/>
</dbReference>
<organism evidence="1 2">
    <name type="scientific">Sphingomonas desiccabilis</name>
    <dbReference type="NCBI Taxonomy" id="429134"/>
    <lineage>
        <taxon>Bacteria</taxon>
        <taxon>Pseudomonadati</taxon>
        <taxon>Pseudomonadota</taxon>
        <taxon>Alphaproteobacteria</taxon>
        <taxon>Sphingomonadales</taxon>
        <taxon>Sphingomonadaceae</taxon>
        <taxon>Sphingomonas</taxon>
    </lineage>
</organism>
<gene>
    <name evidence="1" type="ORF">EO081_05795</name>
</gene>
<proteinExistence type="predicted"/>
<evidence type="ECO:0000313" key="2">
    <source>
        <dbReference type="Proteomes" id="UP000292347"/>
    </source>
</evidence>
<name>A0A4Q2J031_9SPHN</name>
<evidence type="ECO:0000313" key="1">
    <source>
        <dbReference type="EMBL" id="RXZ35148.1"/>
    </source>
</evidence>
<sequence>MSPHVAGQTEPKNRLGMGDRARRITLLRGAADLFGTARAAAALGIEQRSFRAKLEATRSVAVADLHAMADALDRHAAAATAHAATIRDNLADRKDAA</sequence>